<keyword evidence="7" id="KW-0862">Zinc</keyword>
<evidence type="ECO:0000256" key="4">
    <source>
        <dbReference type="ARBA" id="ARBA00022670"/>
    </source>
</evidence>
<dbReference type="PANTHER" id="PTHR11533:SF174">
    <property type="entry name" value="PUROMYCIN-SENSITIVE AMINOPEPTIDASE-RELATED"/>
    <property type="match status" value="1"/>
</dbReference>
<evidence type="ECO:0000256" key="5">
    <source>
        <dbReference type="ARBA" id="ARBA00022723"/>
    </source>
</evidence>
<accession>A0A381YNA5</accession>
<dbReference type="InterPro" id="IPR027268">
    <property type="entry name" value="Peptidase_M4/M1_CTD_sf"/>
</dbReference>
<keyword evidence="5" id="KW-0479">Metal-binding</keyword>
<protein>
    <submittedName>
        <fullName evidence="11">Uncharacterized protein</fullName>
    </submittedName>
</protein>
<dbReference type="InterPro" id="IPR014782">
    <property type="entry name" value="Peptidase_M1_dom"/>
</dbReference>
<dbReference type="InterPro" id="IPR042097">
    <property type="entry name" value="Aminopeptidase_N-like_N_sf"/>
</dbReference>
<dbReference type="GO" id="GO:0070006">
    <property type="term" value="F:metalloaminopeptidase activity"/>
    <property type="evidence" value="ECO:0007669"/>
    <property type="project" value="TreeGrafter"/>
</dbReference>
<evidence type="ECO:0000256" key="6">
    <source>
        <dbReference type="ARBA" id="ARBA00022801"/>
    </source>
</evidence>
<dbReference type="GO" id="GO:0008270">
    <property type="term" value="F:zinc ion binding"/>
    <property type="evidence" value="ECO:0007669"/>
    <property type="project" value="InterPro"/>
</dbReference>
<evidence type="ECO:0000256" key="8">
    <source>
        <dbReference type="ARBA" id="ARBA00023049"/>
    </source>
</evidence>
<dbReference type="InterPro" id="IPR001930">
    <property type="entry name" value="Peptidase_M1"/>
</dbReference>
<dbReference type="PANTHER" id="PTHR11533">
    <property type="entry name" value="PROTEASE M1 ZINC METALLOPROTEASE"/>
    <property type="match status" value="1"/>
</dbReference>
<feature type="domain" description="Peptidase M1 membrane alanine aminopeptidase" evidence="9">
    <location>
        <begin position="317"/>
        <end position="459"/>
    </location>
</feature>
<organism evidence="11">
    <name type="scientific">marine metagenome</name>
    <dbReference type="NCBI Taxonomy" id="408172"/>
    <lineage>
        <taxon>unclassified sequences</taxon>
        <taxon>metagenomes</taxon>
        <taxon>ecological metagenomes</taxon>
    </lineage>
</organism>
<dbReference type="PRINTS" id="PR00756">
    <property type="entry name" value="ALADIPTASE"/>
</dbReference>
<dbReference type="Gene3D" id="1.10.390.10">
    <property type="entry name" value="Neutral Protease Domain 2"/>
    <property type="match status" value="1"/>
</dbReference>
<gene>
    <name evidence="11" type="ORF">METZ01_LOCUS131283</name>
</gene>
<dbReference type="Pfam" id="PF17900">
    <property type="entry name" value="Peptidase_M1_N"/>
    <property type="match status" value="1"/>
</dbReference>
<comment type="similarity">
    <text evidence="2">Belongs to the peptidase M1 family.</text>
</comment>
<dbReference type="Pfam" id="PF01433">
    <property type="entry name" value="Peptidase_M1"/>
    <property type="match status" value="1"/>
</dbReference>
<name>A0A381YNA5_9ZZZZ</name>
<dbReference type="NCBIfam" id="TIGR04183">
    <property type="entry name" value="Por_Secre_tail"/>
    <property type="match status" value="1"/>
</dbReference>
<feature type="domain" description="Aminopeptidase N-like N-terminal" evidence="10">
    <location>
        <begin position="55"/>
        <end position="228"/>
    </location>
</feature>
<dbReference type="GO" id="GO:0016020">
    <property type="term" value="C:membrane"/>
    <property type="evidence" value="ECO:0007669"/>
    <property type="project" value="TreeGrafter"/>
</dbReference>
<evidence type="ECO:0000259" key="9">
    <source>
        <dbReference type="Pfam" id="PF01433"/>
    </source>
</evidence>
<evidence type="ECO:0000256" key="3">
    <source>
        <dbReference type="ARBA" id="ARBA00022438"/>
    </source>
</evidence>
<dbReference type="GO" id="GO:0005737">
    <property type="term" value="C:cytoplasm"/>
    <property type="evidence" value="ECO:0007669"/>
    <property type="project" value="TreeGrafter"/>
</dbReference>
<dbReference type="GO" id="GO:0005615">
    <property type="term" value="C:extracellular space"/>
    <property type="evidence" value="ECO:0007669"/>
    <property type="project" value="TreeGrafter"/>
</dbReference>
<comment type="cofactor">
    <cofactor evidence="1">
        <name>Zn(2+)</name>
        <dbReference type="ChEBI" id="CHEBI:29105"/>
    </cofactor>
</comment>
<dbReference type="InterPro" id="IPR050344">
    <property type="entry name" value="Peptidase_M1_aminopeptidases"/>
</dbReference>
<sequence>MFQRSFLFLFLCGFILSQTLTDKPIETCGHEFSAAKWLSTESSLTEDQEKIDIIYYRINFEIDIDAQEISGSVLINGSVGMDQPDSIELDFADQMTVDSVKFSNELWTFNHENYRLKLPAPEAIPEGYEFSIEVFYHGTPPSTGFGGFNFDQHANIDHIWTLSEPYSARDWWPCKDDPSDKADSVDIIITVPEAQIVASNGLLVEETELDGGRKRYHWSERYPICTYLVSVTTYPYTLWHDEYIGMNGDTLPLDYYVYPDHYDLVHDNYLLTNDMMAAFAPKFGEYPFMGEKYGHAEFGRGGGMEHQTLTSMGGHSQWLIAHELGHQWWGDLVTCASFHHIWLNEGFARFSESIWEEAYNGVDAYNEYWQSHAYYGPGTVFVEEPNTTSQIFNGNLTYNKAGWVVHMLRGVMGDSLFFEALQSYAYNDSLAYGAVTTENFQAVCEDVSGLDLDDFFQQWIYGDYYPRYGVSWEMLDTDELIVTIEQMQSWQYFNMPIDLKVVLPEGTMEFTVDNQGPSQEYNLGLIGGSVYSVQLDPDNWILKEVEYLSVAGSLPDQAQLILYPAYPNPFNPETSILYYVPDDFGEIEPTIHIYDLKGRLVDQVYPGLSGPGLNRTSWHASGHGSGTYFIQLEANNSFYQQKIQLIK</sequence>
<dbReference type="InterPro" id="IPR045357">
    <property type="entry name" value="Aminopeptidase_N-like_N"/>
</dbReference>
<dbReference type="SUPFAM" id="SSF55486">
    <property type="entry name" value="Metalloproteases ('zincins'), catalytic domain"/>
    <property type="match status" value="1"/>
</dbReference>
<keyword evidence="3" id="KW-0031">Aminopeptidase</keyword>
<dbReference type="GO" id="GO:0006508">
    <property type="term" value="P:proteolysis"/>
    <property type="evidence" value="ECO:0007669"/>
    <property type="project" value="UniProtKB-KW"/>
</dbReference>
<keyword evidence="4" id="KW-0645">Protease</keyword>
<reference evidence="11" key="1">
    <citation type="submission" date="2018-05" db="EMBL/GenBank/DDBJ databases">
        <authorList>
            <person name="Lanie J.A."/>
            <person name="Ng W.-L."/>
            <person name="Kazmierczak K.M."/>
            <person name="Andrzejewski T.M."/>
            <person name="Davidsen T.M."/>
            <person name="Wayne K.J."/>
            <person name="Tettelin H."/>
            <person name="Glass J.I."/>
            <person name="Rusch D."/>
            <person name="Podicherti R."/>
            <person name="Tsui H.-C.T."/>
            <person name="Winkler M.E."/>
        </authorList>
    </citation>
    <scope>NUCLEOTIDE SEQUENCE</scope>
</reference>
<evidence type="ECO:0000313" key="11">
    <source>
        <dbReference type="EMBL" id="SVA78429.1"/>
    </source>
</evidence>
<dbReference type="CDD" id="cd09603">
    <property type="entry name" value="M1_APN_like"/>
    <property type="match status" value="1"/>
</dbReference>
<evidence type="ECO:0000256" key="1">
    <source>
        <dbReference type="ARBA" id="ARBA00001947"/>
    </source>
</evidence>
<dbReference type="GO" id="GO:0042277">
    <property type="term" value="F:peptide binding"/>
    <property type="evidence" value="ECO:0007669"/>
    <property type="project" value="TreeGrafter"/>
</dbReference>
<evidence type="ECO:0000256" key="7">
    <source>
        <dbReference type="ARBA" id="ARBA00022833"/>
    </source>
</evidence>
<dbReference type="AlphaFoldDB" id="A0A381YNA5"/>
<dbReference type="EMBL" id="UINC01018632">
    <property type="protein sequence ID" value="SVA78429.1"/>
    <property type="molecule type" value="Genomic_DNA"/>
</dbReference>
<dbReference type="InterPro" id="IPR026444">
    <property type="entry name" value="Secre_tail"/>
</dbReference>
<dbReference type="SUPFAM" id="SSF63737">
    <property type="entry name" value="Leukotriene A4 hydrolase N-terminal domain"/>
    <property type="match status" value="1"/>
</dbReference>
<dbReference type="GO" id="GO:0043171">
    <property type="term" value="P:peptide catabolic process"/>
    <property type="evidence" value="ECO:0007669"/>
    <property type="project" value="TreeGrafter"/>
</dbReference>
<evidence type="ECO:0000259" key="10">
    <source>
        <dbReference type="Pfam" id="PF17900"/>
    </source>
</evidence>
<proteinExistence type="inferred from homology"/>
<keyword evidence="8" id="KW-0482">Metalloprotease</keyword>
<dbReference type="Gene3D" id="2.60.40.1730">
    <property type="entry name" value="tricorn interacting facor f3 domain"/>
    <property type="match status" value="1"/>
</dbReference>
<keyword evidence="6" id="KW-0378">Hydrolase</keyword>
<evidence type="ECO:0000256" key="2">
    <source>
        <dbReference type="ARBA" id="ARBA00010136"/>
    </source>
</evidence>